<evidence type="ECO:0000256" key="1">
    <source>
        <dbReference type="ARBA" id="ARBA00004651"/>
    </source>
</evidence>
<keyword evidence="5 7" id="KW-0472">Membrane</keyword>
<dbReference type="Pfam" id="PF02687">
    <property type="entry name" value="FtsX"/>
    <property type="match status" value="1"/>
</dbReference>
<evidence type="ECO:0000256" key="4">
    <source>
        <dbReference type="ARBA" id="ARBA00022989"/>
    </source>
</evidence>
<comment type="subcellular location">
    <subcellularLocation>
        <location evidence="1">Cell membrane</location>
        <topology evidence="1">Multi-pass membrane protein</topology>
    </subcellularLocation>
</comment>
<dbReference type="PANTHER" id="PTHR30572:SF4">
    <property type="entry name" value="ABC TRANSPORTER PERMEASE YTRF"/>
    <property type="match status" value="1"/>
</dbReference>
<dbReference type="AlphaFoldDB" id="A0A432W8U8"/>
<reference evidence="10 11" key="1">
    <citation type="journal article" date="2011" name="Front. Microbiol.">
        <title>Genomic signatures of strain selection and enhancement in Bacillus atrophaeus var. globigii, a historical biowarfare simulant.</title>
        <authorList>
            <person name="Gibbons H.S."/>
            <person name="Broomall S.M."/>
            <person name="McNew L.A."/>
            <person name="Daligault H."/>
            <person name="Chapman C."/>
            <person name="Bruce D."/>
            <person name="Karavis M."/>
            <person name="Krepps M."/>
            <person name="McGregor P.A."/>
            <person name="Hong C."/>
            <person name="Park K.H."/>
            <person name="Akmal A."/>
            <person name="Feldman A."/>
            <person name="Lin J.S."/>
            <person name="Chang W.E."/>
            <person name="Higgs B.W."/>
            <person name="Demirev P."/>
            <person name="Lindquist J."/>
            <person name="Liem A."/>
            <person name="Fochler E."/>
            <person name="Read T.D."/>
            <person name="Tapia R."/>
            <person name="Johnson S."/>
            <person name="Bishop-Lilly K.A."/>
            <person name="Detter C."/>
            <person name="Han C."/>
            <person name="Sozhamannan S."/>
            <person name="Rosenzweig C.N."/>
            <person name="Skowronski E.W."/>
        </authorList>
    </citation>
    <scope>NUCLEOTIDE SEQUENCE [LARGE SCALE GENOMIC DNA]</scope>
    <source>
        <strain evidence="10 11">MLST1</strain>
    </source>
</reference>
<dbReference type="InterPro" id="IPR025857">
    <property type="entry name" value="MacB_PCD"/>
</dbReference>
<comment type="similarity">
    <text evidence="6">Belongs to the ABC-4 integral membrane protein family.</text>
</comment>
<evidence type="ECO:0000259" key="8">
    <source>
        <dbReference type="Pfam" id="PF02687"/>
    </source>
</evidence>
<dbReference type="OrthoDB" id="5711186at2"/>
<dbReference type="Pfam" id="PF12704">
    <property type="entry name" value="MacB_PCD"/>
    <property type="match status" value="1"/>
</dbReference>
<dbReference type="GO" id="GO:0022857">
    <property type="term" value="F:transmembrane transporter activity"/>
    <property type="evidence" value="ECO:0007669"/>
    <property type="project" value="TreeGrafter"/>
</dbReference>
<feature type="transmembrane region" description="Helical" evidence="7">
    <location>
        <begin position="268"/>
        <end position="294"/>
    </location>
</feature>
<keyword evidence="2" id="KW-1003">Cell membrane</keyword>
<keyword evidence="11" id="KW-1185">Reference proteome</keyword>
<evidence type="ECO:0000313" key="10">
    <source>
        <dbReference type="EMBL" id="RUO26570.1"/>
    </source>
</evidence>
<evidence type="ECO:0000313" key="11">
    <source>
        <dbReference type="Proteomes" id="UP000288293"/>
    </source>
</evidence>
<evidence type="ECO:0000256" key="6">
    <source>
        <dbReference type="ARBA" id="ARBA00038076"/>
    </source>
</evidence>
<keyword evidence="4 7" id="KW-1133">Transmembrane helix</keyword>
<organism evidence="10 11">
    <name type="scientific">Aliidiomarina minuta</name>
    <dbReference type="NCBI Taxonomy" id="880057"/>
    <lineage>
        <taxon>Bacteria</taxon>
        <taxon>Pseudomonadati</taxon>
        <taxon>Pseudomonadota</taxon>
        <taxon>Gammaproteobacteria</taxon>
        <taxon>Alteromonadales</taxon>
        <taxon>Idiomarinaceae</taxon>
        <taxon>Aliidiomarina</taxon>
    </lineage>
</organism>
<evidence type="ECO:0000256" key="2">
    <source>
        <dbReference type="ARBA" id="ARBA00022475"/>
    </source>
</evidence>
<evidence type="ECO:0000256" key="5">
    <source>
        <dbReference type="ARBA" id="ARBA00023136"/>
    </source>
</evidence>
<protein>
    <submittedName>
        <fullName evidence="10">Peptide ABC transporter permease</fullName>
    </submittedName>
</protein>
<accession>A0A432W8U8</accession>
<dbReference type="RefSeq" id="WP_126803379.1">
    <property type="nucleotide sequence ID" value="NZ_PIPL01000001.1"/>
</dbReference>
<evidence type="ECO:0000256" key="7">
    <source>
        <dbReference type="SAM" id="Phobius"/>
    </source>
</evidence>
<gene>
    <name evidence="10" type="ORF">CWE09_07655</name>
</gene>
<dbReference type="InterPro" id="IPR003838">
    <property type="entry name" value="ABC3_permease_C"/>
</dbReference>
<feature type="domain" description="ABC3 transporter permease C-terminal" evidence="8">
    <location>
        <begin position="274"/>
        <end position="383"/>
    </location>
</feature>
<dbReference type="EMBL" id="PIPL01000001">
    <property type="protein sequence ID" value="RUO26570.1"/>
    <property type="molecule type" value="Genomic_DNA"/>
</dbReference>
<proteinExistence type="inferred from homology"/>
<evidence type="ECO:0000259" key="9">
    <source>
        <dbReference type="Pfam" id="PF12704"/>
    </source>
</evidence>
<evidence type="ECO:0000256" key="3">
    <source>
        <dbReference type="ARBA" id="ARBA00022692"/>
    </source>
</evidence>
<name>A0A432W8U8_9GAMM</name>
<comment type="caution">
    <text evidence="10">The sequence shown here is derived from an EMBL/GenBank/DDBJ whole genome shotgun (WGS) entry which is preliminary data.</text>
</comment>
<feature type="transmembrane region" description="Helical" evidence="7">
    <location>
        <begin position="354"/>
        <end position="376"/>
    </location>
</feature>
<dbReference type="Proteomes" id="UP000288293">
    <property type="component" value="Unassembled WGS sequence"/>
</dbReference>
<dbReference type="PANTHER" id="PTHR30572">
    <property type="entry name" value="MEMBRANE COMPONENT OF TRANSPORTER-RELATED"/>
    <property type="match status" value="1"/>
</dbReference>
<keyword evidence="3 7" id="KW-0812">Transmembrane</keyword>
<feature type="domain" description="MacB-like periplasmic core" evidence="9">
    <location>
        <begin position="17"/>
        <end position="236"/>
    </location>
</feature>
<sequence>MSISLLIKSLLRRKIITLLLLIQIAFTLALVANSFVLAQQAQQLITQPTGLDLHNTLALQLKPTTATLRQQPALGELLGRQQRAIADLPGVISVGWSNQPPLVWGGNRVSVSIPDQQETSNRDFIPLQLSSVSGMDALSLQLLRGLWFEDTDLDTRAVVLTQSIAQELFGEEVAVGQLINHGTVIGVVGDVLLHRSSSNPYHGMFMHRSLDSVDWGYALMIKTQPGQLEQVRQQLPDLLRSIEPETYILRLNSLAEMRNELYHEERGMAILLSVLSGLMLLVSLISAYSHALFHGLQQQNEIGIKRALGANKQRILFDVFSESWLTTGLGAVLGIIASYLLHQQLATVISLPALPLWVPLATASVLLLCVTIATWYPAAIATRVSPATATKAL</sequence>
<dbReference type="InterPro" id="IPR050250">
    <property type="entry name" value="Macrolide_Exporter_MacB"/>
</dbReference>
<dbReference type="GO" id="GO:0005886">
    <property type="term" value="C:plasma membrane"/>
    <property type="evidence" value="ECO:0007669"/>
    <property type="project" value="UniProtKB-SubCell"/>
</dbReference>
<feature type="transmembrane region" description="Helical" evidence="7">
    <location>
        <begin position="315"/>
        <end position="342"/>
    </location>
</feature>